<dbReference type="EMBL" id="JACOOT010000002">
    <property type="protein sequence ID" value="MBC5649622.1"/>
    <property type="molecule type" value="Genomic_DNA"/>
</dbReference>
<dbReference type="PIRSF" id="PIRSF018637">
    <property type="entry name" value="TrmK"/>
    <property type="match status" value="1"/>
</dbReference>
<dbReference type="RefSeq" id="WP_021924993.1">
    <property type="nucleotide sequence ID" value="NZ_JACOOT010000002.1"/>
</dbReference>
<dbReference type="AlphaFoldDB" id="A0A8I0ACI0"/>
<feature type="coiled-coil region" evidence="1">
    <location>
        <begin position="217"/>
        <end position="244"/>
    </location>
</feature>
<dbReference type="InterPro" id="IPR006901">
    <property type="entry name" value="TrmK"/>
</dbReference>
<accession>A0A8I0ACI0</accession>
<reference evidence="2 3" key="1">
    <citation type="submission" date="2020-08" db="EMBL/GenBank/DDBJ databases">
        <title>Genome public.</title>
        <authorList>
            <person name="Liu C."/>
            <person name="Sun Q."/>
        </authorList>
    </citation>
    <scope>NUCLEOTIDE SEQUENCE [LARGE SCALE GENOMIC DNA]</scope>
    <source>
        <strain evidence="2 3">BX17</strain>
    </source>
</reference>
<dbReference type="PANTHER" id="PTHR38451">
    <property type="entry name" value="TRNA (ADENINE(22)-N(1))-METHYLTRANSFERASE"/>
    <property type="match status" value="1"/>
</dbReference>
<comment type="caution">
    <text evidence="2">The sequence shown here is derived from an EMBL/GenBank/DDBJ whole genome shotgun (WGS) entry which is preliminary data.</text>
</comment>
<evidence type="ECO:0000313" key="3">
    <source>
        <dbReference type="Proteomes" id="UP000652847"/>
    </source>
</evidence>
<dbReference type="SUPFAM" id="SSF53335">
    <property type="entry name" value="S-adenosyl-L-methionine-dependent methyltransferases"/>
    <property type="match status" value="1"/>
</dbReference>
<keyword evidence="2" id="KW-0808">Transferase</keyword>
<evidence type="ECO:0000313" key="2">
    <source>
        <dbReference type="EMBL" id="MBC5649622.1"/>
    </source>
</evidence>
<dbReference type="PANTHER" id="PTHR38451:SF1">
    <property type="entry name" value="TRNA (ADENINE(22)-N(1))-METHYLTRANSFERASE"/>
    <property type="match status" value="1"/>
</dbReference>
<proteinExistence type="predicted"/>
<keyword evidence="1" id="KW-0175">Coiled coil</keyword>
<keyword evidence="3" id="KW-1185">Reference proteome</keyword>
<dbReference type="GO" id="GO:0032259">
    <property type="term" value="P:methylation"/>
    <property type="evidence" value="ECO:0007669"/>
    <property type="project" value="UniProtKB-KW"/>
</dbReference>
<dbReference type="Proteomes" id="UP000652847">
    <property type="component" value="Unassembled WGS sequence"/>
</dbReference>
<name>A0A8I0ACI0_9FIRM</name>
<dbReference type="InterPro" id="IPR029063">
    <property type="entry name" value="SAM-dependent_MTases_sf"/>
</dbReference>
<dbReference type="Gene3D" id="3.40.50.150">
    <property type="entry name" value="Vaccinia Virus protein VP39"/>
    <property type="match status" value="1"/>
</dbReference>
<evidence type="ECO:0000256" key="1">
    <source>
        <dbReference type="SAM" id="Coils"/>
    </source>
</evidence>
<organism evidence="2 3">
    <name type="scientific">Blautia segnis</name>
    <dbReference type="NCBI Taxonomy" id="2763030"/>
    <lineage>
        <taxon>Bacteria</taxon>
        <taxon>Bacillati</taxon>
        <taxon>Bacillota</taxon>
        <taxon>Clostridia</taxon>
        <taxon>Lachnospirales</taxon>
        <taxon>Lachnospiraceae</taxon>
        <taxon>Blautia</taxon>
    </lineage>
</organism>
<keyword evidence="2" id="KW-0489">Methyltransferase</keyword>
<dbReference type="Gene3D" id="1.10.287.1890">
    <property type="match status" value="1"/>
</dbReference>
<sequence length="244" mass="27599">MQLSLRLSAIADMVTTGNRLVDVGCDHGYLPVYLIQQKKIPSAIAMDVRKGPLSRAKEHIRQYGLEEYIQTRLSDGLENLKAGEGDTLVIAGMGGPLMERILTDGQSVRDSFSEMILQPQSDIPHFRRFIQSQGFQIVEEKMVEEEGKFYPMMRVVRTCPEGDGNENLVSEAAPYTLEEAFGKFLLKEHNPVLYRYLLREERIRADILKQLQAAPQAEAVTARIREVKEEAQLIKAALAEYESK</sequence>
<protein>
    <submittedName>
        <fullName evidence="2">SAM-dependent methyltransferase</fullName>
    </submittedName>
</protein>
<dbReference type="Pfam" id="PF12847">
    <property type="entry name" value="Methyltransf_18"/>
    <property type="match status" value="1"/>
</dbReference>
<dbReference type="GO" id="GO:0160105">
    <property type="term" value="F:tRNA (adenine(22)-N1)-methyltransferase activity"/>
    <property type="evidence" value="ECO:0007669"/>
    <property type="project" value="InterPro"/>
</dbReference>
<gene>
    <name evidence="2" type="ORF">H8S54_00415</name>
</gene>